<evidence type="ECO:0000313" key="2">
    <source>
        <dbReference type="EMBL" id="CCW35676.1"/>
    </source>
</evidence>
<dbReference type="eggNOG" id="COG5180">
    <property type="taxonomic scope" value="Bacteria"/>
</dbReference>
<dbReference type="AlphaFoldDB" id="S0EYT3"/>
<sequence>MIVLQSIGDSWKKVFVGAVLCTLAPWAVGAPPTPRPERSLLGVPLLAPYTVVLRRLGQPSEVQVGIPYLSAQAFPPSQQSGNNAGPSGYSGAPTLPGLPGTSGPTSSPYSPAGGRPPYGMPGSPYGMPGSPYGMPGSSSSPYGMPGMPPGVPTEGSVPYGGIPAAEGKRGSRPNFAGGSSFPGAVPYGSSMPGYPGMSGATLPGTPNQTVQEEGLTTWWYHFPELGLHYSFLFNKQGRVIQIQAYGYKPSPKVPEPISAEGITLGSPLSAIIRHYGWSSDGESSGDYIVLRYGGRDQIAFQLRHNHVVGIVLGLAKP</sequence>
<keyword evidence="3" id="KW-1185">Reference proteome</keyword>
<dbReference type="InParanoid" id="S0EYT3"/>
<dbReference type="EMBL" id="HF951689">
    <property type="protein sequence ID" value="CCW35676.1"/>
    <property type="molecule type" value="Genomic_DNA"/>
</dbReference>
<dbReference type="HOGENOM" id="CLU_876320_0_0_0"/>
<proteinExistence type="predicted"/>
<protein>
    <submittedName>
        <fullName evidence="2">Uncharacterized protein</fullName>
    </submittedName>
</protein>
<feature type="region of interest" description="Disordered" evidence="1">
    <location>
        <begin position="140"/>
        <end position="177"/>
    </location>
</feature>
<evidence type="ECO:0000313" key="3">
    <source>
        <dbReference type="Proteomes" id="UP000014227"/>
    </source>
</evidence>
<dbReference type="Proteomes" id="UP000014227">
    <property type="component" value="Chromosome I"/>
</dbReference>
<name>S0EYT3_CHTCT</name>
<accession>S0EYT3</accession>
<dbReference type="RefSeq" id="WP_016483202.1">
    <property type="nucleotide sequence ID" value="NC_021487.1"/>
</dbReference>
<gene>
    <name evidence="2" type="ORF">CCALI_01867</name>
</gene>
<organism evidence="2 3">
    <name type="scientific">Chthonomonas calidirosea (strain DSM 23976 / ICMP 18418 / T49)</name>
    <dbReference type="NCBI Taxonomy" id="1303518"/>
    <lineage>
        <taxon>Bacteria</taxon>
        <taxon>Bacillati</taxon>
        <taxon>Armatimonadota</taxon>
        <taxon>Chthonomonadia</taxon>
        <taxon>Chthonomonadales</taxon>
        <taxon>Chthonomonadaceae</taxon>
        <taxon>Chthonomonas</taxon>
    </lineage>
</organism>
<feature type="region of interest" description="Disordered" evidence="1">
    <location>
        <begin position="77"/>
        <end position="122"/>
    </location>
</feature>
<dbReference type="STRING" id="454171.CP488_02223"/>
<feature type="compositionally biased region" description="Low complexity" evidence="1">
    <location>
        <begin position="90"/>
        <end position="122"/>
    </location>
</feature>
<dbReference type="PATRIC" id="fig|1303518.3.peg.1925"/>
<dbReference type="KEGG" id="ccz:CCALI_01867"/>
<reference evidence="3" key="1">
    <citation type="submission" date="2013-03" db="EMBL/GenBank/DDBJ databases">
        <title>Genome sequence of Chthonomonas calidirosea, the first sequenced genome from the Armatimonadetes phylum (formally candidate division OP10).</title>
        <authorList>
            <person name="Lee K.C.Y."/>
            <person name="Morgan X.C."/>
            <person name="Dunfield P.F."/>
            <person name="Tamas I."/>
            <person name="Houghton K.M."/>
            <person name="Vyssotski M."/>
            <person name="Ryan J.L.J."/>
            <person name="Lagutin K."/>
            <person name="McDonald I.R."/>
            <person name="Stott M.B."/>
        </authorList>
    </citation>
    <scope>NUCLEOTIDE SEQUENCE [LARGE SCALE GENOMIC DNA]</scope>
    <source>
        <strain evidence="3">DSM 23976 / ICMP 18418 / T49</strain>
    </source>
</reference>
<evidence type="ECO:0000256" key="1">
    <source>
        <dbReference type="SAM" id="MobiDB-lite"/>
    </source>
</evidence>